<keyword evidence="5" id="KW-1185">Reference proteome</keyword>
<dbReference type="InterPro" id="IPR032465">
    <property type="entry name" value="ACMSD"/>
</dbReference>
<feature type="region of interest" description="Disordered" evidence="2">
    <location>
        <begin position="351"/>
        <end position="381"/>
    </location>
</feature>
<protein>
    <submittedName>
        <fullName evidence="4">Amidohydrolase</fullName>
    </submittedName>
</protein>
<feature type="domain" description="Amidohydrolase-related" evidence="3">
    <location>
        <begin position="16"/>
        <end position="352"/>
    </location>
</feature>
<dbReference type="GO" id="GO:0016831">
    <property type="term" value="F:carboxy-lyase activity"/>
    <property type="evidence" value="ECO:0007669"/>
    <property type="project" value="InterPro"/>
</dbReference>
<dbReference type="EMBL" id="CP041692">
    <property type="protein sequence ID" value="QDP95358.1"/>
    <property type="molecule type" value="Genomic_DNA"/>
</dbReference>
<dbReference type="GO" id="GO:0005737">
    <property type="term" value="C:cytoplasm"/>
    <property type="evidence" value="ECO:0007669"/>
    <property type="project" value="TreeGrafter"/>
</dbReference>
<gene>
    <name evidence="4" type="ORF">FOE78_05020</name>
</gene>
<evidence type="ECO:0000313" key="5">
    <source>
        <dbReference type="Proteomes" id="UP000319263"/>
    </source>
</evidence>
<reference evidence="4 5" key="1">
    <citation type="submission" date="2019-07" db="EMBL/GenBank/DDBJ databases">
        <title>Microlunatus dokdonensis sp. nov. isolated from the rhizospheric soil of the wild plant Elymus tsukushiensis.</title>
        <authorList>
            <person name="Ghim S.-Y."/>
            <person name="Hwang Y.-J."/>
            <person name="Son J.-S."/>
            <person name="Shin J.-H."/>
        </authorList>
    </citation>
    <scope>NUCLEOTIDE SEQUENCE [LARGE SCALE GENOMIC DNA]</scope>
    <source>
        <strain evidence="4 5">KUDC0627</strain>
    </source>
</reference>
<accession>A0A516PVZ3</accession>
<proteinExistence type="predicted"/>
<dbReference type="Proteomes" id="UP000319263">
    <property type="component" value="Chromosome"/>
</dbReference>
<dbReference type="RefSeq" id="WP_143985331.1">
    <property type="nucleotide sequence ID" value="NZ_CP041692.1"/>
</dbReference>
<dbReference type="GO" id="GO:0016787">
    <property type="term" value="F:hydrolase activity"/>
    <property type="evidence" value="ECO:0007669"/>
    <property type="project" value="UniProtKB-KW"/>
</dbReference>
<dbReference type="AlphaFoldDB" id="A0A516PVZ3"/>
<dbReference type="GO" id="GO:0019748">
    <property type="term" value="P:secondary metabolic process"/>
    <property type="evidence" value="ECO:0007669"/>
    <property type="project" value="TreeGrafter"/>
</dbReference>
<dbReference type="PANTHER" id="PTHR21240">
    <property type="entry name" value="2-AMINO-3-CARBOXYLMUCONATE-6-SEMIALDEHYDE DECARBOXYLASE"/>
    <property type="match status" value="1"/>
</dbReference>
<dbReference type="OrthoDB" id="8673349at2"/>
<evidence type="ECO:0000313" key="4">
    <source>
        <dbReference type="EMBL" id="QDP95358.1"/>
    </source>
</evidence>
<dbReference type="KEGG" id="mik:FOE78_05020"/>
<dbReference type="InterPro" id="IPR032466">
    <property type="entry name" value="Metal_Hydrolase"/>
</dbReference>
<evidence type="ECO:0000256" key="2">
    <source>
        <dbReference type="SAM" id="MobiDB-lite"/>
    </source>
</evidence>
<dbReference type="Gene3D" id="3.20.20.140">
    <property type="entry name" value="Metal-dependent hydrolases"/>
    <property type="match status" value="1"/>
</dbReference>
<sequence length="381" mass="42193">MTDCAEQKSASLIDTDVHQALPHLHDRLPPPWRDRWVAVGLGAGTGYLNPRGVLRSDTLPPAGGDPASDPAFLLQDHLDRYDIDYAILTGPFVLPLGTDPDYLNAVARAVNDATVEEWLTVSPRLQGSILINSDDPSAAVGEIERLAGHPGIVQVLMASTTRRPCGQRHYLPIYEAAAAHGLPVALHPGAEGAGSASPPTPVGYPSRYLEWHTLLPLTAMAQVASLVCEGVFERIPTLRVVVVEGGLSWLPHLMWRLDKNFMALRDTVPWLTRRPSDYIRDHIRLTTQPIEEPDGPDDLGRIFGMMAAERTVMFSSDYPHWDSDNPRLLFRRLDRDVRQRIMSGTAAELYQLRERPPRSARTTQPEHRSPATHPLPADQAE</sequence>
<dbReference type="Pfam" id="PF04909">
    <property type="entry name" value="Amidohydro_2"/>
    <property type="match status" value="1"/>
</dbReference>
<evidence type="ECO:0000256" key="1">
    <source>
        <dbReference type="ARBA" id="ARBA00023239"/>
    </source>
</evidence>
<organism evidence="4 5">
    <name type="scientific">Microlunatus elymi</name>
    <dbReference type="NCBI Taxonomy" id="2596828"/>
    <lineage>
        <taxon>Bacteria</taxon>
        <taxon>Bacillati</taxon>
        <taxon>Actinomycetota</taxon>
        <taxon>Actinomycetes</taxon>
        <taxon>Propionibacteriales</taxon>
        <taxon>Propionibacteriaceae</taxon>
        <taxon>Microlunatus</taxon>
    </lineage>
</organism>
<keyword evidence="4" id="KW-0378">Hydrolase</keyword>
<evidence type="ECO:0000259" key="3">
    <source>
        <dbReference type="Pfam" id="PF04909"/>
    </source>
</evidence>
<dbReference type="PANTHER" id="PTHR21240:SF28">
    <property type="entry name" value="ISO-OROTATE DECARBOXYLASE (EUROFUNG)"/>
    <property type="match status" value="1"/>
</dbReference>
<dbReference type="SUPFAM" id="SSF51556">
    <property type="entry name" value="Metallo-dependent hydrolases"/>
    <property type="match status" value="1"/>
</dbReference>
<name>A0A516PVZ3_9ACTN</name>
<keyword evidence="1" id="KW-0456">Lyase</keyword>
<dbReference type="InterPro" id="IPR006680">
    <property type="entry name" value="Amidohydro-rel"/>
</dbReference>